<dbReference type="Proteomes" id="UP000275772">
    <property type="component" value="Unassembled WGS sequence"/>
</dbReference>
<dbReference type="NCBIfam" id="TIGR00106">
    <property type="entry name" value="MTH1187 family thiamine-binding protein"/>
    <property type="match status" value="1"/>
</dbReference>
<dbReference type="Gene3D" id="3.30.70.930">
    <property type="match status" value="1"/>
</dbReference>
<protein>
    <recommendedName>
        <fullName evidence="2">Thiamine-binding protein domain-containing protein</fullName>
    </recommendedName>
</protein>
<sequence>MEPNVHYQSLETPTWCIADFCLIPIGTSTPSVSSEVAAVQRLMKSSGLSYEMHSAGTTLEGSWEDVFRVIGQAHTLVHENQAVRIQSNIRVGTRTDKCQRFNQKVPKVEEILGAEKSSTG</sequence>
<feature type="domain" description="Thiamine-binding protein" evidence="2">
    <location>
        <begin position="18"/>
        <end position="109"/>
    </location>
</feature>
<evidence type="ECO:0000313" key="3">
    <source>
        <dbReference type="EMBL" id="SZF04332.1"/>
    </source>
</evidence>
<dbReference type="VEuPathDB" id="FungiDB:BLGHR1_15128"/>
<accession>A0A383UYE7</accession>
<comment type="similarity">
    <text evidence="1">Belongs to the UPF0045 family.</text>
</comment>
<dbReference type="Pfam" id="PF01910">
    <property type="entry name" value="Thiamine_BP"/>
    <property type="match status" value="1"/>
</dbReference>
<dbReference type="EMBL" id="UNSH01000064">
    <property type="protein sequence ID" value="SZF04332.1"/>
    <property type="molecule type" value="Genomic_DNA"/>
</dbReference>
<evidence type="ECO:0000256" key="1">
    <source>
        <dbReference type="ARBA" id="ARBA00010272"/>
    </source>
</evidence>
<dbReference type="InterPro" id="IPR051614">
    <property type="entry name" value="UPF0045_domain"/>
</dbReference>
<name>A0A383UYE7_BLUHO</name>
<dbReference type="PANTHER" id="PTHR33777:SF1">
    <property type="entry name" value="UPF0045 PROTEIN ECM15"/>
    <property type="match status" value="1"/>
</dbReference>
<organism evidence="3 4">
    <name type="scientific">Blumeria hordei</name>
    <name type="common">Barley powdery mildew</name>
    <name type="synonym">Blumeria graminis f. sp. hordei</name>
    <dbReference type="NCBI Taxonomy" id="2867405"/>
    <lineage>
        <taxon>Eukaryota</taxon>
        <taxon>Fungi</taxon>
        <taxon>Dikarya</taxon>
        <taxon>Ascomycota</taxon>
        <taxon>Pezizomycotina</taxon>
        <taxon>Leotiomycetes</taxon>
        <taxon>Erysiphales</taxon>
        <taxon>Erysiphaceae</taxon>
        <taxon>Blumeria</taxon>
    </lineage>
</organism>
<evidence type="ECO:0000259" key="2">
    <source>
        <dbReference type="Pfam" id="PF01910"/>
    </source>
</evidence>
<proteinExistence type="inferred from homology"/>
<dbReference type="AlphaFoldDB" id="A0A383UYE7"/>
<dbReference type="PANTHER" id="PTHR33777">
    <property type="entry name" value="UPF0045 PROTEIN ECM15"/>
    <property type="match status" value="1"/>
</dbReference>
<dbReference type="SUPFAM" id="SSF89957">
    <property type="entry name" value="MTH1187/YkoF-like"/>
    <property type="match status" value="1"/>
</dbReference>
<dbReference type="InterPro" id="IPR029756">
    <property type="entry name" value="MTH1187/YkoF-like"/>
</dbReference>
<gene>
    <name evidence="3" type="ORF">BLGHR1_15128</name>
</gene>
<dbReference type="GO" id="GO:0005829">
    <property type="term" value="C:cytosol"/>
    <property type="evidence" value="ECO:0007669"/>
    <property type="project" value="TreeGrafter"/>
</dbReference>
<dbReference type="InterPro" id="IPR002767">
    <property type="entry name" value="Thiamine_BP"/>
</dbReference>
<evidence type="ECO:0000313" key="4">
    <source>
        <dbReference type="Proteomes" id="UP000275772"/>
    </source>
</evidence>
<reference evidence="3 4" key="1">
    <citation type="submission" date="2017-11" db="EMBL/GenBank/DDBJ databases">
        <authorList>
            <person name="Kracher B."/>
        </authorList>
    </citation>
    <scope>NUCLEOTIDE SEQUENCE [LARGE SCALE GENOMIC DNA]</scope>
    <source>
        <strain evidence="3 4">RACE1</strain>
    </source>
</reference>